<keyword evidence="3" id="KW-1185">Reference proteome</keyword>
<dbReference type="InterPro" id="IPR024344">
    <property type="entry name" value="MDMPI_metal-binding"/>
</dbReference>
<sequence>MMDQEIAYRRAVDGWTARVEAVGPDQWALPTPCEDWDVRALVNHVVGEDRWTDPLMRGSTIEEVGDRLDGDLLGDDPRRAAADAAAEAIRAVADRLPTQGTVRLSYGEERMEEYVAQLTADHLVHAWDLAAATGSDTSLDDDLVAAVAEWFAEREELYRSAGMIAPRVEVAGDGQAELLARFGRSSRWGRQH</sequence>
<dbReference type="Proteomes" id="UP000294894">
    <property type="component" value="Chromosome"/>
</dbReference>
<dbReference type="NCBIfam" id="TIGR03086">
    <property type="entry name" value="TIGR03086 family metal-binding protein"/>
    <property type="match status" value="1"/>
</dbReference>
<dbReference type="EMBL" id="CP038267">
    <property type="protein sequence ID" value="QBR93208.1"/>
    <property type="molecule type" value="Genomic_DNA"/>
</dbReference>
<evidence type="ECO:0000259" key="1">
    <source>
        <dbReference type="Pfam" id="PF11716"/>
    </source>
</evidence>
<dbReference type="InterPro" id="IPR017520">
    <property type="entry name" value="CHP03086"/>
</dbReference>
<proteinExistence type="predicted"/>
<feature type="domain" description="Mycothiol-dependent maleylpyruvate isomerase metal-binding" evidence="1">
    <location>
        <begin position="9"/>
        <end position="130"/>
    </location>
</feature>
<dbReference type="Pfam" id="PF11716">
    <property type="entry name" value="MDMPI_N"/>
    <property type="match status" value="1"/>
</dbReference>
<evidence type="ECO:0000313" key="3">
    <source>
        <dbReference type="Proteomes" id="UP000294894"/>
    </source>
</evidence>
<dbReference type="RefSeq" id="WP_135078402.1">
    <property type="nucleotide sequence ID" value="NZ_CP038267.1"/>
</dbReference>
<protein>
    <submittedName>
        <fullName evidence="2">TIGR03086 family protein</fullName>
    </submittedName>
</protein>
<dbReference type="InterPro" id="IPR034660">
    <property type="entry name" value="DinB/YfiT-like"/>
</dbReference>
<evidence type="ECO:0000313" key="2">
    <source>
        <dbReference type="EMBL" id="QBR93208.1"/>
    </source>
</evidence>
<organism evidence="2 3">
    <name type="scientific">Nocardioides euryhalodurans</name>
    <dbReference type="NCBI Taxonomy" id="2518370"/>
    <lineage>
        <taxon>Bacteria</taxon>
        <taxon>Bacillati</taxon>
        <taxon>Actinomycetota</taxon>
        <taxon>Actinomycetes</taxon>
        <taxon>Propionibacteriales</taxon>
        <taxon>Nocardioidaceae</taxon>
        <taxon>Nocardioides</taxon>
    </lineage>
</organism>
<dbReference type="KEGG" id="noy:EXE57_13745"/>
<dbReference type="InterPro" id="IPR017517">
    <property type="entry name" value="Maleyloyr_isom"/>
</dbReference>
<dbReference type="OrthoDB" id="5185819at2"/>
<gene>
    <name evidence="2" type="ORF">EXE57_13745</name>
</gene>
<dbReference type="AlphaFoldDB" id="A0A4P7GM30"/>
<dbReference type="GO" id="GO:0046872">
    <property type="term" value="F:metal ion binding"/>
    <property type="evidence" value="ECO:0007669"/>
    <property type="project" value="InterPro"/>
</dbReference>
<accession>A0A4P7GM30</accession>
<name>A0A4P7GM30_9ACTN</name>
<dbReference type="Gene3D" id="1.20.120.450">
    <property type="entry name" value="dinb family like domain"/>
    <property type="match status" value="1"/>
</dbReference>
<dbReference type="SUPFAM" id="SSF109854">
    <property type="entry name" value="DinB/YfiT-like putative metalloenzymes"/>
    <property type="match status" value="1"/>
</dbReference>
<reference evidence="2 3" key="1">
    <citation type="submission" date="2019-03" db="EMBL/GenBank/DDBJ databases">
        <title>Three New Species of Nocardioides, Nocardioides euryhalodurans sp. nov., Nocardioides seonyuensis sp. nov. and Nocardioides eburneoflavus sp. nov., Iolated from Soil.</title>
        <authorList>
            <person name="Roh S.G."/>
            <person name="Lee C."/>
            <person name="Kim M.-K."/>
            <person name="Kim S.B."/>
        </authorList>
    </citation>
    <scope>NUCLEOTIDE SEQUENCE [LARGE SCALE GENOMIC DNA]</scope>
    <source>
        <strain evidence="2 3">MMS17-SY117</strain>
    </source>
</reference>
<dbReference type="NCBIfam" id="TIGR03083">
    <property type="entry name" value="maleylpyruvate isomerase family mycothiol-dependent enzyme"/>
    <property type="match status" value="1"/>
</dbReference>